<gene>
    <name evidence="1" type="ORF">EEDITHA_LOCUS11081</name>
</gene>
<keyword evidence="2" id="KW-1185">Reference proteome</keyword>
<dbReference type="Proteomes" id="UP001153954">
    <property type="component" value="Unassembled WGS sequence"/>
</dbReference>
<comment type="caution">
    <text evidence="1">The sequence shown here is derived from an EMBL/GenBank/DDBJ whole genome shotgun (WGS) entry which is preliminary data.</text>
</comment>
<accession>A0AAU9UA49</accession>
<sequence>MDHFSPLFGAPVGITSFASFFHNSGQHHDYPDLMGKYHLPKILSCLLKWCLGAQEPSLNVVTVYMAGIDKVASSVFRWQDHLIAVEDGCVPISAF</sequence>
<proteinExistence type="predicted"/>
<name>A0AAU9UA49_EUPED</name>
<protein>
    <submittedName>
        <fullName evidence="1">Uncharacterized protein</fullName>
    </submittedName>
</protein>
<dbReference type="EMBL" id="CAKOGL010000015">
    <property type="protein sequence ID" value="CAH2095654.1"/>
    <property type="molecule type" value="Genomic_DNA"/>
</dbReference>
<dbReference type="AlphaFoldDB" id="A0AAU9UA49"/>
<evidence type="ECO:0000313" key="1">
    <source>
        <dbReference type="EMBL" id="CAH2095654.1"/>
    </source>
</evidence>
<evidence type="ECO:0000313" key="2">
    <source>
        <dbReference type="Proteomes" id="UP001153954"/>
    </source>
</evidence>
<reference evidence="1" key="1">
    <citation type="submission" date="2022-03" db="EMBL/GenBank/DDBJ databases">
        <authorList>
            <person name="Tunstrom K."/>
        </authorList>
    </citation>
    <scope>NUCLEOTIDE SEQUENCE</scope>
</reference>
<organism evidence="1 2">
    <name type="scientific">Euphydryas editha</name>
    <name type="common">Edith's checkerspot</name>
    <dbReference type="NCBI Taxonomy" id="104508"/>
    <lineage>
        <taxon>Eukaryota</taxon>
        <taxon>Metazoa</taxon>
        <taxon>Ecdysozoa</taxon>
        <taxon>Arthropoda</taxon>
        <taxon>Hexapoda</taxon>
        <taxon>Insecta</taxon>
        <taxon>Pterygota</taxon>
        <taxon>Neoptera</taxon>
        <taxon>Endopterygota</taxon>
        <taxon>Lepidoptera</taxon>
        <taxon>Glossata</taxon>
        <taxon>Ditrysia</taxon>
        <taxon>Papilionoidea</taxon>
        <taxon>Nymphalidae</taxon>
        <taxon>Nymphalinae</taxon>
        <taxon>Euphydryas</taxon>
    </lineage>
</organism>